<dbReference type="EMBL" id="HBUE01070650">
    <property type="protein sequence ID" value="CAG6472435.1"/>
    <property type="molecule type" value="Transcribed_RNA"/>
</dbReference>
<dbReference type="EMBL" id="HBUE01185551">
    <property type="protein sequence ID" value="CAG6522450.1"/>
    <property type="molecule type" value="Transcribed_RNA"/>
</dbReference>
<dbReference type="EMBL" id="HBUE01070652">
    <property type="protein sequence ID" value="CAG6472438.1"/>
    <property type="molecule type" value="Transcribed_RNA"/>
</dbReference>
<proteinExistence type="predicted"/>
<dbReference type="EMBL" id="HBUE01185547">
    <property type="protein sequence ID" value="CAG6522442.1"/>
    <property type="molecule type" value="Transcribed_RNA"/>
</dbReference>
<dbReference type="EMBL" id="HBUE01291247">
    <property type="protein sequence ID" value="CAG6574067.1"/>
    <property type="molecule type" value="Transcribed_RNA"/>
</dbReference>
<dbReference type="EMBL" id="HBUE01291246">
    <property type="protein sequence ID" value="CAG6574065.1"/>
    <property type="molecule type" value="Transcribed_RNA"/>
</dbReference>
<accession>A0A8D8GWM7</accession>
<dbReference type="EMBL" id="HBUE01291243">
    <property type="protein sequence ID" value="CAG6574059.1"/>
    <property type="molecule type" value="Transcribed_RNA"/>
</dbReference>
<reference evidence="1" key="1">
    <citation type="submission" date="2021-05" db="EMBL/GenBank/DDBJ databases">
        <authorList>
            <person name="Alioto T."/>
            <person name="Alioto T."/>
            <person name="Gomez Garrido J."/>
        </authorList>
    </citation>
    <scope>NUCLEOTIDE SEQUENCE</scope>
</reference>
<dbReference type="EMBL" id="HBUE01185550">
    <property type="protein sequence ID" value="CAG6522448.1"/>
    <property type="molecule type" value="Transcribed_RNA"/>
</dbReference>
<dbReference type="EMBL" id="HBUE01070648">
    <property type="protein sequence ID" value="CAG6472431.1"/>
    <property type="molecule type" value="Transcribed_RNA"/>
</dbReference>
<sequence>MLWSASVEVGTLSRTIWISTIRADARLSIVLRLPQDLLRRLTIWATELNCTKLKCCMIDHQHQRGRPTVTERRQIVLEAQPYHHRHELEVVAEVLALIVELTVTSNQLLTIEAIWLRQVWHVDPCRLVLAKLS</sequence>
<protein>
    <submittedName>
        <fullName evidence="1">(northern house mosquito) hypothetical protein</fullName>
    </submittedName>
</protein>
<dbReference type="AlphaFoldDB" id="A0A8D8GWM7"/>
<dbReference type="EMBL" id="HBUE01291245">
    <property type="protein sequence ID" value="CAG6574063.1"/>
    <property type="molecule type" value="Transcribed_RNA"/>
</dbReference>
<dbReference type="EMBL" id="HBUE01291241">
    <property type="protein sequence ID" value="CAG6574055.1"/>
    <property type="molecule type" value="Transcribed_RNA"/>
</dbReference>
<dbReference type="EMBL" id="HBUE01185546">
    <property type="protein sequence ID" value="CAG6522440.1"/>
    <property type="molecule type" value="Transcribed_RNA"/>
</dbReference>
<dbReference type="EMBL" id="HBUE01185549">
    <property type="protein sequence ID" value="CAG6522446.1"/>
    <property type="molecule type" value="Transcribed_RNA"/>
</dbReference>
<name>A0A8D8GWM7_CULPI</name>
<dbReference type="EMBL" id="HBUE01291242">
    <property type="protein sequence ID" value="CAG6574057.1"/>
    <property type="molecule type" value="Transcribed_RNA"/>
</dbReference>
<dbReference type="EMBL" id="HBUE01070649">
    <property type="protein sequence ID" value="CAG6472433.1"/>
    <property type="molecule type" value="Transcribed_RNA"/>
</dbReference>
<evidence type="ECO:0000313" key="1">
    <source>
        <dbReference type="EMBL" id="CAG6522450.1"/>
    </source>
</evidence>
<dbReference type="EMBL" id="HBUE01185548">
    <property type="protein sequence ID" value="CAG6522444.1"/>
    <property type="molecule type" value="Transcribed_RNA"/>
</dbReference>
<dbReference type="EMBL" id="HBUE01070651">
    <property type="protein sequence ID" value="CAG6472437.1"/>
    <property type="molecule type" value="Transcribed_RNA"/>
</dbReference>
<dbReference type="EMBL" id="HBUE01291244">
    <property type="protein sequence ID" value="CAG6574061.1"/>
    <property type="molecule type" value="Transcribed_RNA"/>
</dbReference>
<organism evidence="1">
    <name type="scientific">Culex pipiens</name>
    <name type="common">House mosquito</name>
    <dbReference type="NCBI Taxonomy" id="7175"/>
    <lineage>
        <taxon>Eukaryota</taxon>
        <taxon>Metazoa</taxon>
        <taxon>Ecdysozoa</taxon>
        <taxon>Arthropoda</taxon>
        <taxon>Hexapoda</taxon>
        <taxon>Insecta</taxon>
        <taxon>Pterygota</taxon>
        <taxon>Neoptera</taxon>
        <taxon>Endopterygota</taxon>
        <taxon>Diptera</taxon>
        <taxon>Nematocera</taxon>
        <taxon>Culicoidea</taxon>
        <taxon>Culicidae</taxon>
        <taxon>Culicinae</taxon>
        <taxon>Culicini</taxon>
        <taxon>Culex</taxon>
        <taxon>Culex</taxon>
    </lineage>
</organism>
<dbReference type="EMBL" id="HBUE01185545">
    <property type="protein sequence ID" value="CAG6522438.1"/>
    <property type="molecule type" value="Transcribed_RNA"/>
</dbReference>